<dbReference type="GO" id="GO:0055070">
    <property type="term" value="P:copper ion homeostasis"/>
    <property type="evidence" value="ECO:0007669"/>
    <property type="project" value="TreeGrafter"/>
</dbReference>
<evidence type="ECO:0000313" key="30">
    <source>
        <dbReference type="Proteomes" id="UP000030106"/>
    </source>
</evidence>
<dbReference type="FunFam" id="3.40.1110.10:FF:000036">
    <property type="entry name" value="Copper-exporting P-type ATPase"/>
    <property type="match status" value="1"/>
</dbReference>
<keyword evidence="15 27" id="KW-0067">ATP-binding</keyword>
<evidence type="ECO:0000256" key="15">
    <source>
        <dbReference type="ARBA" id="ARBA00022840"/>
    </source>
</evidence>
<evidence type="ECO:0000256" key="4">
    <source>
        <dbReference type="ARBA" id="ARBA00009798"/>
    </source>
</evidence>
<dbReference type="Pfam" id="PF00702">
    <property type="entry name" value="Hydrolase"/>
    <property type="match status" value="1"/>
</dbReference>
<dbReference type="InterPro" id="IPR059000">
    <property type="entry name" value="ATPase_P-type_domA"/>
</dbReference>
<evidence type="ECO:0000256" key="3">
    <source>
        <dbReference type="ARBA" id="ARBA00006024"/>
    </source>
</evidence>
<dbReference type="InterPro" id="IPR006121">
    <property type="entry name" value="HMA_dom"/>
</dbReference>
<dbReference type="Pfam" id="PF04073">
    <property type="entry name" value="tRNA_edit"/>
    <property type="match status" value="1"/>
</dbReference>
<dbReference type="InterPro" id="IPR023299">
    <property type="entry name" value="ATPase_P-typ_cyto_dom_N"/>
</dbReference>
<evidence type="ECO:0000256" key="21">
    <source>
        <dbReference type="ARBA" id="ARBA00023065"/>
    </source>
</evidence>
<dbReference type="SUPFAM" id="SSF56784">
    <property type="entry name" value="HAD-like"/>
    <property type="match status" value="1"/>
</dbReference>
<dbReference type="SUPFAM" id="SSF81665">
    <property type="entry name" value="Calcium ATPase, transmembrane domain M"/>
    <property type="match status" value="1"/>
</dbReference>
<keyword evidence="22 27" id="KW-0472">Membrane</keyword>
<dbReference type="NCBIfam" id="NF007952">
    <property type="entry name" value="PRK10671.1"/>
    <property type="match status" value="1"/>
</dbReference>
<dbReference type="InterPro" id="IPR023298">
    <property type="entry name" value="ATPase_P-typ_TM_dom_sf"/>
</dbReference>
<dbReference type="GO" id="GO:0005524">
    <property type="term" value="F:ATP binding"/>
    <property type="evidence" value="ECO:0007669"/>
    <property type="project" value="UniProtKB-UniRule"/>
</dbReference>
<keyword evidence="8" id="KW-0963">Cytoplasm</keyword>
<dbReference type="Proteomes" id="UP000030106">
    <property type="component" value="Unassembled WGS sequence"/>
</dbReference>
<dbReference type="GO" id="GO:0140581">
    <property type="term" value="F:P-type monovalent copper transporter activity"/>
    <property type="evidence" value="ECO:0007669"/>
    <property type="project" value="UniProtKB-EC"/>
</dbReference>
<dbReference type="PROSITE" id="PS50846">
    <property type="entry name" value="HMA_2"/>
    <property type="match status" value="2"/>
</dbReference>
<dbReference type="Pfam" id="PF01963">
    <property type="entry name" value="TraB_PrgY_gumN"/>
    <property type="match status" value="1"/>
</dbReference>
<dbReference type="NCBIfam" id="TIGR01511">
    <property type="entry name" value="ATPase-IB1_Cu"/>
    <property type="match status" value="1"/>
</dbReference>
<dbReference type="GO" id="GO:0002161">
    <property type="term" value="F:aminoacyl-tRNA deacylase activity"/>
    <property type="evidence" value="ECO:0007669"/>
    <property type="project" value="InterPro"/>
</dbReference>
<dbReference type="PRINTS" id="PR00943">
    <property type="entry name" value="CUATPASE"/>
</dbReference>
<feature type="transmembrane region" description="Helical" evidence="27">
    <location>
        <begin position="436"/>
        <end position="458"/>
    </location>
</feature>
<evidence type="ECO:0000256" key="22">
    <source>
        <dbReference type="ARBA" id="ARBA00023136"/>
    </source>
</evidence>
<feature type="domain" description="HMA" evidence="28">
    <location>
        <begin position="99"/>
        <end position="162"/>
    </location>
</feature>
<sequence length="1223" mass="130438">MSHIVDLNLDGLTCGHCVKRVKESLEQRADVEQAEVTQTHARVTGSATPEALVETVQQAGYGAEVASHPKAEPLAESSTPSEALTAVAPSLPAASTDDDSQQLLIGGMSCASCVSRVQNALQNVPGVSQARVNLAERSALVMGTASAESLVKAVENAGYGAEAIEDDRKRRERQQETANAAMKRFRWQAIVALAVGIPVMVWGMLGDNMMVTESNRSLWLTIGIITLAVMVFAGGHFYRSAWRSLMNRAATMDTLVALGTGAAWLYSITVNIWPQHFPMEARHLYYEASAMIIGLINLGHMLEQRARQRSSKALERLLDLTPPTARVVTEEGEKTLPLAEVTAGMTLRLTTGDRVPVDGEITQGEAWFDEAMLTGEPVPMQKSNGDGVHAGTVVQDGSVLFTATATGSHTTLSRIIRMVRQAQSSKPEIGQLADKISAVFVPVVVAIALISAAIWYFVGPAPQIVYTLVIATTVLIIACPCALGLATPMSIISGVGRAAEFGVLVRDADALQRASTLDTVVFDKTGTLTEGKPQVVAVETRAGVDEAQAIRLAAALEQGSSHPLARAIIEKAGSSTLPEVTSFRTLRGLGVSGDVDGHKLLLGNKALLDEQGVDTRSLADSIDAQARLGATPVLLAVDGQLMALLAIRDPLRSDSVRALQRLHRNGYRLVMLTGDNPVTANAIAKEVGIDEVIAGVLPDGKADAIKQLQLQGRQVAMVGDGINDAPALAQAEVGIAMGGGSDVAIETAAITLMRHSLMGVADALAISKATLRNMKQNLMGAFVYNSLGIPIAAGVLYPLTGTLLNPVVAGAAMALSSITVPGNRDMGLFQRLSALLSSLTASTYPWPALDITLPGKRHLHLVGSIHMGTRDMAPLSARLVDKLRAADALIVEADIRSGDSPFSEIAEDIALESRMAPGDYQQVLSLCGELGISPGSIEHQPAWQVALILQAHQAQRLGLRPDYGIDYQLLEAAQRYGVPVTELEGAQSQIDLLKGLPEGGLPLLNDTLEHWHTNARLLQIMIGWWLETPPQQGNIALPNTFGDELYDVLMHRRNRQWQAFLQQLPAGRYVVAVGALHLFQIHAYEHDPLETNFGDEVVRKLGLNADQVYKTLLVALNGDMKHLAVAVTPVAGQLDLKKVAKALGVKKVEMADPMVAQRITGYLVGGISPLGQKKRLPTVIDAPAQAFASIYISGGKRGLDIELAANDLAKLLDASFADIARRD</sequence>
<dbReference type="NCBIfam" id="TIGR00011">
    <property type="entry name" value="YbaK_EbsC"/>
    <property type="match status" value="1"/>
</dbReference>
<dbReference type="InterPro" id="IPR001757">
    <property type="entry name" value="P_typ_ATPase"/>
</dbReference>
<dbReference type="GO" id="GO:0005886">
    <property type="term" value="C:plasma membrane"/>
    <property type="evidence" value="ECO:0007669"/>
    <property type="project" value="UniProtKB-SubCell"/>
</dbReference>
<dbReference type="Pfam" id="PF00122">
    <property type="entry name" value="E1-E2_ATPase"/>
    <property type="match status" value="1"/>
</dbReference>
<keyword evidence="13 27" id="KW-0547">Nucleotide-binding</keyword>
<keyword evidence="9" id="KW-0597">Phosphoprotein</keyword>
<dbReference type="InterPro" id="IPR002816">
    <property type="entry name" value="TraB/PrgY/GumN_fam"/>
</dbReference>
<dbReference type="Gene3D" id="3.90.960.10">
    <property type="entry name" value="YbaK/aminoacyl-tRNA synthetase-associated domain"/>
    <property type="match status" value="1"/>
</dbReference>
<evidence type="ECO:0000256" key="26">
    <source>
        <dbReference type="ARBA" id="ARBA00049289"/>
    </source>
</evidence>
<evidence type="ECO:0000256" key="11">
    <source>
        <dbReference type="ARBA" id="ARBA00022723"/>
    </source>
</evidence>
<keyword evidence="10 27" id="KW-0812">Transmembrane</keyword>
<reference evidence="29 30" key="1">
    <citation type="submission" date="2012-10" db="EMBL/GenBank/DDBJ databases">
        <title>Genome sequencing and analysis of entomopathogenic fungi Beauveria bassiana D1-5.</title>
        <authorList>
            <person name="Li Q."/>
            <person name="Wang L."/>
            <person name="Zhang Z."/>
            <person name="Wang Q."/>
            <person name="Ren J."/>
            <person name="Wang M."/>
            <person name="Xu W."/>
            <person name="Wang J."/>
            <person name="Lu Y."/>
            <person name="Du Q."/>
            <person name="Sun Z."/>
        </authorList>
    </citation>
    <scope>NUCLEOTIDE SEQUENCE [LARGE SCALE GENOMIC DNA]</scope>
    <source>
        <strain evidence="29 30">D1-5</strain>
    </source>
</reference>
<evidence type="ECO:0000256" key="14">
    <source>
        <dbReference type="ARBA" id="ARBA00022796"/>
    </source>
</evidence>
<dbReference type="FunFam" id="3.90.960.10:FF:000002">
    <property type="entry name" value="Cys-tRNA(Pro)/Cys-tRNA(Cys) deacylase"/>
    <property type="match status" value="1"/>
</dbReference>
<evidence type="ECO:0000256" key="12">
    <source>
        <dbReference type="ARBA" id="ARBA00022737"/>
    </source>
</evidence>
<keyword evidence="19 27" id="KW-1133">Transmembrane helix</keyword>
<dbReference type="GO" id="GO:0006412">
    <property type="term" value="P:translation"/>
    <property type="evidence" value="ECO:0007669"/>
    <property type="project" value="UniProtKB-KW"/>
</dbReference>
<dbReference type="InterPro" id="IPR023214">
    <property type="entry name" value="HAD_sf"/>
</dbReference>
<dbReference type="STRING" id="1245745.A0A0A2W548"/>
<evidence type="ECO:0000256" key="23">
    <source>
        <dbReference type="ARBA" id="ARBA00023239"/>
    </source>
</evidence>
<dbReference type="FunFam" id="2.70.150.10:FF:000020">
    <property type="entry name" value="Copper-exporting P-type ATPase A"/>
    <property type="match status" value="1"/>
</dbReference>
<dbReference type="InterPro" id="IPR004369">
    <property type="entry name" value="Prolyl-tRNA_editing_YbaK/EbsC"/>
</dbReference>
<feature type="domain" description="HMA" evidence="28">
    <location>
        <begin position="3"/>
        <end position="64"/>
    </location>
</feature>
<dbReference type="HOGENOM" id="CLU_001771_0_3_1"/>
<keyword evidence="17" id="KW-0648">Protein biosynthesis</keyword>
<comment type="similarity">
    <text evidence="3 27">Belongs to the cation transport ATPase (P-type) (TC 3.A.3) family. Type IB subfamily.</text>
</comment>
<keyword evidence="11 27" id="KW-0479">Metal-binding</keyword>
<evidence type="ECO:0000256" key="18">
    <source>
        <dbReference type="ARBA" id="ARBA00022967"/>
    </source>
</evidence>
<dbReference type="InterPro" id="IPR027256">
    <property type="entry name" value="P-typ_ATPase_IB"/>
</dbReference>
<evidence type="ECO:0000256" key="8">
    <source>
        <dbReference type="ARBA" id="ARBA00022490"/>
    </source>
</evidence>
<evidence type="ECO:0000256" key="24">
    <source>
        <dbReference type="ARBA" id="ARBA00029719"/>
    </source>
</evidence>
<evidence type="ECO:0000256" key="27">
    <source>
        <dbReference type="RuleBase" id="RU362081"/>
    </source>
</evidence>
<dbReference type="SFLD" id="SFLDG00002">
    <property type="entry name" value="C1.7:_P-type_atpase_like"/>
    <property type="match status" value="1"/>
</dbReference>
<name>A0A0A2W548_BEABA</name>
<accession>A0A0A2W548</accession>
<dbReference type="EMBL" id="ANFO01000023">
    <property type="protein sequence ID" value="KGQ13792.1"/>
    <property type="molecule type" value="Genomic_DNA"/>
</dbReference>
<feature type="transmembrane region" description="Helical" evidence="27">
    <location>
        <begin position="217"/>
        <end position="238"/>
    </location>
</feature>
<dbReference type="InterPro" id="IPR017969">
    <property type="entry name" value="Heavy-metal-associated_CS"/>
</dbReference>
<dbReference type="NCBIfam" id="TIGR01525">
    <property type="entry name" value="ATPase-IB_hvy"/>
    <property type="match status" value="1"/>
</dbReference>
<dbReference type="PANTHER" id="PTHR43520">
    <property type="entry name" value="ATP7, ISOFORM B"/>
    <property type="match status" value="1"/>
</dbReference>
<evidence type="ECO:0000256" key="20">
    <source>
        <dbReference type="ARBA" id="ARBA00023008"/>
    </source>
</evidence>
<dbReference type="NCBIfam" id="TIGR01494">
    <property type="entry name" value="ATPase_P-type"/>
    <property type="match status" value="1"/>
</dbReference>
<feature type="transmembrane region" description="Helical" evidence="27">
    <location>
        <begin position="284"/>
        <end position="302"/>
    </location>
</feature>
<dbReference type="SUPFAM" id="SSF55826">
    <property type="entry name" value="YbaK/ProRS associated domain"/>
    <property type="match status" value="1"/>
</dbReference>
<keyword evidence="21" id="KW-0406">Ion transport</keyword>
<evidence type="ECO:0000256" key="25">
    <source>
        <dbReference type="ARBA" id="ARBA00033239"/>
    </source>
</evidence>
<evidence type="ECO:0000256" key="13">
    <source>
        <dbReference type="ARBA" id="ARBA00022741"/>
    </source>
</evidence>
<dbReference type="AlphaFoldDB" id="A0A0A2W548"/>
<dbReference type="PRINTS" id="PR00119">
    <property type="entry name" value="CATATPASE"/>
</dbReference>
<dbReference type="GO" id="GO:0016887">
    <property type="term" value="F:ATP hydrolysis activity"/>
    <property type="evidence" value="ECO:0007669"/>
    <property type="project" value="InterPro"/>
</dbReference>
<feature type="transmembrane region" description="Helical" evidence="27">
    <location>
        <begin position="464"/>
        <end position="487"/>
    </location>
</feature>
<feature type="transmembrane region" description="Helical" evidence="27">
    <location>
        <begin position="250"/>
        <end position="272"/>
    </location>
</feature>
<dbReference type="SFLD" id="SFLDF00027">
    <property type="entry name" value="p-type_atpase"/>
    <property type="match status" value="1"/>
</dbReference>
<dbReference type="Gene3D" id="2.70.150.10">
    <property type="entry name" value="Calcium-transporting ATPase, cytoplasmic transduction domain A"/>
    <property type="match status" value="1"/>
</dbReference>
<keyword evidence="20" id="KW-0186">Copper</keyword>
<keyword evidence="16" id="KW-0460">Magnesium</keyword>
<feature type="transmembrane region" description="Helical" evidence="27">
    <location>
        <begin position="185"/>
        <end position="205"/>
    </location>
</feature>
<evidence type="ECO:0000313" key="29">
    <source>
        <dbReference type="EMBL" id="KGQ13792.1"/>
    </source>
</evidence>
<comment type="caution">
    <text evidence="29">The sequence shown here is derived from an EMBL/GenBank/DDBJ whole genome shotgun (WGS) entry which is preliminary data.</text>
</comment>
<gene>
    <name evidence="29" type="ORF">BBAD15_g273</name>
</gene>
<evidence type="ECO:0000256" key="6">
    <source>
        <dbReference type="ARBA" id="ARBA00022448"/>
    </source>
</evidence>
<comment type="catalytic activity">
    <reaction evidence="26">
        <text>Cu(+)(in) + ATP + H2O = Cu(+)(out) + ADP + phosphate + H(+)</text>
        <dbReference type="Rhea" id="RHEA:25792"/>
        <dbReference type="ChEBI" id="CHEBI:15377"/>
        <dbReference type="ChEBI" id="CHEBI:15378"/>
        <dbReference type="ChEBI" id="CHEBI:30616"/>
        <dbReference type="ChEBI" id="CHEBI:43474"/>
        <dbReference type="ChEBI" id="CHEBI:49552"/>
        <dbReference type="ChEBI" id="CHEBI:456216"/>
        <dbReference type="EC" id="7.2.2.8"/>
    </reaction>
</comment>
<keyword evidence="7" id="KW-1003">Cell membrane</keyword>
<keyword evidence="12" id="KW-0677">Repeat</keyword>
<protein>
    <recommendedName>
        <fullName evidence="5">Copper-exporting P-type ATPase</fullName>
    </recommendedName>
    <alternativeName>
        <fullName evidence="24">Copper-exporting P-type ATPase A</fullName>
    </alternativeName>
    <alternativeName>
        <fullName evidence="25">Cu(+)-exporting ATPase</fullName>
    </alternativeName>
</protein>
<keyword evidence="6" id="KW-0813">Transport</keyword>
<dbReference type="CDD" id="cd14789">
    <property type="entry name" value="Tiki"/>
    <property type="match status" value="1"/>
</dbReference>
<dbReference type="InterPro" id="IPR008250">
    <property type="entry name" value="ATPase_P-typ_transduc_dom_A_sf"/>
</dbReference>
<evidence type="ECO:0000259" key="28">
    <source>
        <dbReference type="PROSITE" id="PS50846"/>
    </source>
</evidence>
<evidence type="ECO:0000256" key="1">
    <source>
        <dbReference type="ARBA" id="ARBA00004496"/>
    </source>
</evidence>
<dbReference type="GO" id="GO:0016829">
    <property type="term" value="F:lyase activity"/>
    <property type="evidence" value="ECO:0007669"/>
    <property type="project" value="UniProtKB-KW"/>
</dbReference>
<dbReference type="PANTHER" id="PTHR43520:SF6">
    <property type="entry name" value="COPPER-EXPORTING P-TYPE ATPASE"/>
    <property type="match status" value="1"/>
</dbReference>
<comment type="subcellular location">
    <subcellularLocation>
        <location evidence="2">Cell membrane</location>
        <topology evidence="2">Multi-pass membrane protein</topology>
    </subcellularLocation>
    <subcellularLocation>
        <location evidence="1">Cytoplasm</location>
    </subcellularLocation>
    <subcellularLocation>
        <location evidence="27">Membrane</location>
    </subcellularLocation>
</comment>
<evidence type="ECO:0000256" key="5">
    <source>
        <dbReference type="ARBA" id="ARBA00015102"/>
    </source>
</evidence>
<keyword evidence="14" id="KW-0187">Copper transport</keyword>
<dbReference type="InterPro" id="IPR007214">
    <property type="entry name" value="YbaK/aa-tRNA-synth-assoc-dom"/>
</dbReference>
<dbReference type="GO" id="GO:0043682">
    <property type="term" value="F:P-type divalent copper transporter activity"/>
    <property type="evidence" value="ECO:0007669"/>
    <property type="project" value="TreeGrafter"/>
</dbReference>
<dbReference type="CDD" id="cd00371">
    <property type="entry name" value="HMA"/>
    <property type="match status" value="2"/>
</dbReference>
<dbReference type="Pfam" id="PF00403">
    <property type="entry name" value="HMA"/>
    <property type="match status" value="2"/>
</dbReference>
<comment type="similarity">
    <text evidence="4">Belongs to the prolyl-tRNA editing family. YbaK/EbsC subfamily.</text>
</comment>
<dbReference type="PROSITE" id="PS00154">
    <property type="entry name" value="ATPASE_E1_E2"/>
    <property type="match status" value="1"/>
</dbReference>
<dbReference type="InterPro" id="IPR036754">
    <property type="entry name" value="YbaK/aa-tRNA-synt-asso_dom_sf"/>
</dbReference>
<dbReference type="PROSITE" id="PS01229">
    <property type="entry name" value="COF_2"/>
    <property type="match status" value="1"/>
</dbReference>
<evidence type="ECO:0000256" key="7">
    <source>
        <dbReference type="ARBA" id="ARBA00022475"/>
    </source>
</evidence>
<dbReference type="InterPro" id="IPR018303">
    <property type="entry name" value="ATPase_P-typ_P_site"/>
</dbReference>
<dbReference type="PROSITE" id="PS01047">
    <property type="entry name" value="HMA_1"/>
    <property type="match status" value="1"/>
</dbReference>
<dbReference type="GO" id="GO:0005737">
    <property type="term" value="C:cytoplasm"/>
    <property type="evidence" value="ECO:0007669"/>
    <property type="project" value="UniProtKB-SubCell"/>
</dbReference>
<dbReference type="Gene3D" id="3.30.70.100">
    <property type="match status" value="2"/>
</dbReference>
<dbReference type="FunFam" id="3.30.70.100:FF:000030">
    <property type="entry name" value="Copper-exporting P-type ATPase"/>
    <property type="match status" value="1"/>
</dbReference>
<dbReference type="SUPFAM" id="SSF81653">
    <property type="entry name" value="Calcium ATPase, transduction domain A"/>
    <property type="match status" value="1"/>
</dbReference>
<dbReference type="SUPFAM" id="SSF55008">
    <property type="entry name" value="HMA, heavy metal-associated domain"/>
    <property type="match status" value="2"/>
</dbReference>
<dbReference type="GO" id="GO:0005507">
    <property type="term" value="F:copper ion binding"/>
    <property type="evidence" value="ECO:0007669"/>
    <property type="project" value="TreeGrafter"/>
</dbReference>
<evidence type="ECO:0000256" key="10">
    <source>
        <dbReference type="ARBA" id="ARBA00022692"/>
    </source>
</evidence>
<dbReference type="SFLD" id="SFLDS00003">
    <property type="entry name" value="Haloacid_Dehalogenase"/>
    <property type="match status" value="1"/>
</dbReference>
<feature type="transmembrane region" description="Helical" evidence="27">
    <location>
        <begin position="778"/>
        <end position="797"/>
    </location>
</feature>
<dbReference type="InterPro" id="IPR044492">
    <property type="entry name" value="P_typ_ATPase_HD_dom"/>
</dbReference>
<keyword evidence="23" id="KW-0456">Lyase</keyword>
<organism evidence="29 30">
    <name type="scientific">Beauveria bassiana D1-5</name>
    <dbReference type="NCBI Taxonomy" id="1245745"/>
    <lineage>
        <taxon>Eukaryota</taxon>
        <taxon>Fungi</taxon>
        <taxon>Dikarya</taxon>
        <taxon>Ascomycota</taxon>
        <taxon>Pezizomycotina</taxon>
        <taxon>Sordariomycetes</taxon>
        <taxon>Hypocreomycetidae</taxon>
        <taxon>Hypocreales</taxon>
        <taxon>Cordycipitaceae</taxon>
        <taxon>Beauveria</taxon>
    </lineage>
</organism>
<dbReference type="CDD" id="cd02094">
    <property type="entry name" value="P-type_ATPase_Cu-like"/>
    <property type="match status" value="1"/>
</dbReference>
<dbReference type="InterPro" id="IPR036163">
    <property type="entry name" value="HMA_dom_sf"/>
</dbReference>
<dbReference type="CDD" id="cd00002">
    <property type="entry name" value="YbaK_deacylase"/>
    <property type="match status" value="1"/>
</dbReference>
<proteinExistence type="inferred from homology"/>
<evidence type="ECO:0000256" key="19">
    <source>
        <dbReference type="ARBA" id="ARBA00022989"/>
    </source>
</evidence>
<evidence type="ECO:0000256" key="9">
    <source>
        <dbReference type="ARBA" id="ARBA00022553"/>
    </source>
</evidence>
<dbReference type="NCBIfam" id="NF007951">
    <property type="entry name" value="PRK10670.1"/>
    <property type="match status" value="1"/>
</dbReference>
<dbReference type="Gene3D" id="3.40.1110.10">
    <property type="entry name" value="Calcium-transporting ATPase, cytoplasmic domain N"/>
    <property type="match status" value="1"/>
</dbReference>
<evidence type="ECO:0000256" key="16">
    <source>
        <dbReference type="ARBA" id="ARBA00022842"/>
    </source>
</evidence>
<evidence type="ECO:0000256" key="17">
    <source>
        <dbReference type="ARBA" id="ARBA00022917"/>
    </source>
</evidence>
<dbReference type="Gene3D" id="3.40.50.1000">
    <property type="entry name" value="HAD superfamily/HAD-like"/>
    <property type="match status" value="1"/>
</dbReference>
<dbReference type="InterPro" id="IPR036412">
    <property type="entry name" value="HAD-like_sf"/>
</dbReference>
<evidence type="ECO:0000256" key="2">
    <source>
        <dbReference type="ARBA" id="ARBA00004651"/>
    </source>
</evidence>
<keyword evidence="18" id="KW-1278">Translocase</keyword>